<dbReference type="RefSeq" id="WP_072698943.1">
    <property type="nucleotide sequence ID" value="NZ_JAFBBL010000001.1"/>
</dbReference>
<dbReference type="AlphaFoldDB" id="A0A2X4U728"/>
<keyword evidence="2" id="KW-0812">Transmembrane</keyword>
<dbReference type="GO" id="GO:0016020">
    <property type="term" value="C:membrane"/>
    <property type="evidence" value="ECO:0007669"/>
    <property type="project" value="UniProtKB-SubCell"/>
</dbReference>
<comment type="subcellular location">
    <subcellularLocation>
        <location evidence="1">Membrane</location>
        <topology evidence="1">Multi-pass membrane protein</topology>
    </subcellularLocation>
</comment>
<protein>
    <submittedName>
        <fullName evidence="6">DoxX</fullName>
    </submittedName>
</protein>
<evidence type="ECO:0000256" key="3">
    <source>
        <dbReference type="ARBA" id="ARBA00022989"/>
    </source>
</evidence>
<dbReference type="STRING" id="1219011.GCA_001895045_00908"/>
<keyword evidence="3" id="KW-1133">Transmembrane helix</keyword>
<keyword evidence="4" id="KW-0472">Membrane</keyword>
<gene>
    <name evidence="6" type="ORF">NCTC10994_00245</name>
</gene>
<dbReference type="Pfam" id="PF07681">
    <property type="entry name" value="DoxX"/>
    <property type="match status" value="1"/>
</dbReference>
<organism evidence="6 7">
    <name type="scientific">Rhodococcus coprophilus</name>
    <dbReference type="NCBI Taxonomy" id="38310"/>
    <lineage>
        <taxon>Bacteria</taxon>
        <taxon>Bacillati</taxon>
        <taxon>Actinomycetota</taxon>
        <taxon>Actinomycetes</taxon>
        <taxon>Mycobacteriales</taxon>
        <taxon>Nocardiaceae</taxon>
        <taxon>Rhodococcus</taxon>
    </lineage>
</organism>
<evidence type="ECO:0000313" key="7">
    <source>
        <dbReference type="Proteomes" id="UP000249091"/>
    </source>
</evidence>
<sequence length="339" mass="36210">MIVRRLARPMLASIFIAGGVDALRNPAPRANAAQPALDQAVNALPASVTDRLPSNPETLVQLNAAVQIGAGALFALGKAPRLSALALAGSLVPTTAVGHDFWNAQDPETRSRQRTEFIKSVSLLGGLLIAAVDTEGKPSLGWRGRRAARRAQASVAAALPLVAADRGTSDAFSNVADRVKSLTGEAAEQGGHLLDVAKERGPVLAEVAKERGTDILEIARDRGPVLAERARERGTGLLDIAKERGPEFAETARERGIELLDIAKERGPEFAEVARVRGTKFLDTARDRSSEWAQLADERSAVLNAKALEAAEKARISAEKARKQAEKTIEKNRKALEKR</sequence>
<dbReference type="InterPro" id="IPR032808">
    <property type="entry name" value="DoxX"/>
</dbReference>
<keyword evidence="7" id="KW-1185">Reference proteome</keyword>
<dbReference type="EMBL" id="LS483468">
    <property type="protein sequence ID" value="SQI28500.1"/>
    <property type="molecule type" value="Genomic_DNA"/>
</dbReference>
<reference evidence="6 7" key="1">
    <citation type="submission" date="2018-06" db="EMBL/GenBank/DDBJ databases">
        <authorList>
            <consortium name="Pathogen Informatics"/>
            <person name="Doyle S."/>
        </authorList>
    </citation>
    <scope>NUCLEOTIDE SEQUENCE [LARGE SCALE GENOMIC DNA]</scope>
    <source>
        <strain evidence="6 7">NCTC10994</strain>
    </source>
</reference>
<proteinExistence type="predicted"/>
<evidence type="ECO:0000256" key="1">
    <source>
        <dbReference type="ARBA" id="ARBA00004141"/>
    </source>
</evidence>
<feature type="coiled-coil region" evidence="5">
    <location>
        <begin position="304"/>
        <end position="338"/>
    </location>
</feature>
<accession>A0A2X4U728</accession>
<keyword evidence="5" id="KW-0175">Coiled coil</keyword>
<evidence type="ECO:0000256" key="4">
    <source>
        <dbReference type="ARBA" id="ARBA00023136"/>
    </source>
</evidence>
<evidence type="ECO:0000256" key="2">
    <source>
        <dbReference type="ARBA" id="ARBA00022692"/>
    </source>
</evidence>
<evidence type="ECO:0000256" key="5">
    <source>
        <dbReference type="SAM" id="Coils"/>
    </source>
</evidence>
<evidence type="ECO:0000313" key="6">
    <source>
        <dbReference type="EMBL" id="SQI28500.1"/>
    </source>
</evidence>
<name>A0A2X4U728_9NOCA</name>
<dbReference type="KEGG" id="rcr:NCTC10994_00245"/>
<dbReference type="Proteomes" id="UP000249091">
    <property type="component" value="Chromosome 1"/>
</dbReference>